<keyword evidence="3" id="KW-1185">Reference proteome</keyword>
<keyword evidence="1" id="KW-1133">Transmembrane helix</keyword>
<dbReference type="Proteomes" id="UP001500467">
    <property type="component" value="Unassembled WGS sequence"/>
</dbReference>
<evidence type="ECO:0000313" key="2">
    <source>
        <dbReference type="EMBL" id="GAA1195957.1"/>
    </source>
</evidence>
<evidence type="ECO:0000256" key="1">
    <source>
        <dbReference type="SAM" id="Phobius"/>
    </source>
</evidence>
<feature type="transmembrane region" description="Helical" evidence="1">
    <location>
        <begin position="40"/>
        <end position="61"/>
    </location>
</feature>
<name>A0ABN1V5I1_9PSEU</name>
<accession>A0ABN1V5I1</accession>
<dbReference type="EMBL" id="BAAALM010000004">
    <property type="protein sequence ID" value="GAA1195957.1"/>
    <property type="molecule type" value="Genomic_DNA"/>
</dbReference>
<organism evidence="2 3">
    <name type="scientific">Prauserella alba</name>
    <dbReference type="NCBI Taxonomy" id="176898"/>
    <lineage>
        <taxon>Bacteria</taxon>
        <taxon>Bacillati</taxon>
        <taxon>Actinomycetota</taxon>
        <taxon>Actinomycetes</taxon>
        <taxon>Pseudonocardiales</taxon>
        <taxon>Pseudonocardiaceae</taxon>
        <taxon>Prauserella</taxon>
    </lineage>
</organism>
<reference evidence="2 3" key="1">
    <citation type="journal article" date="2019" name="Int. J. Syst. Evol. Microbiol.">
        <title>The Global Catalogue of Microorganisms (GCM) 10K type strain sequencing project: providing services to taxonomists for standard genome sequencing and annotation.</title>
        <authorList>
            <consortium name="The Broad Institute Genomics Platform"/>
            <consortium name="The Broad Institute Genome Sequencing Center for Infectious Disease"/>
            <person name="Wu L."/>
            <person name="Ma J."/>
        </authorList>
    </citation>
    <scope>NUCLEOTIDE SEQUENCE [LARGE SCALE GENOMIC DNA]</scope>
    <source>
        <strain evidence="2 3">JCM 13022</strain>
    </source>
</reference>
<proteinExistence type="predicted"/>
<keyword evidence="1" id="KW-0472">Membrane</keyword>
<protein>
    <recommendedName>
        <fullName evidence="4">Transmembrane protein</fullName>
    </recommendedName>
</protein>
<keyword evidence="1" id="KW-0812">Transmembrane</keyword>
<sequence length="134" mass="14372">MVAAGLVVDRRIMTRPRELLRFAFTAWRLPVRSRGIGRKFVHYGLSVVAALAAALIVYLVWAGWLYPLRPDVIEHLAHPLADALGPGTWGGPTLVGAWAVHAVVAAAMQFAALALIAACRAVLGPRQASVRSAE</sequence>
<feature type="transmembrane region" description="Helical" evidence="1">
    <location>
        <begin position="98"/>
        <end position="123"/>
    </location>
</feature>
<evidence type="ECO:0000313" key="3">
    <source>
        <dbReference type="Proteomes" id="UP001500467"/>
    </source>
</evidence>
<evidence type="ECO:0008006" key="4">
    <source>
        <dbReference type="Google" id="ProtNLM"/>
    </source>
</evidence>
<comment type="caution">
    <text evidence="2">The sequence shown here is derived from an EMBL/GenBank/DDBJ whole genome shotgun (WGS) entry which is preliminary data.</text>
</comment>
<gene>
    <name evidence="2" type="ORF">GCM10009675_08720</name>
</gene>